<feature type="compositionally biased region" description="Basic and acidic residues" evidence="4">
    <location>
        <begin position="930"/>
        <end position="941"/>
    </location>
</feature>
<evidence type="ECO:0000256" key="2">
    <source>
        <dbReference type="ARBA" id="ARBA00022737"/>
    </source>
</evidence>
<gene>
    <name evidence="6" type="ORF">POM88_040101</name>
</gene>
<dbReference type="PROSITE" id="PS51450">
    <property type="entry name" value="LRR"/>
    <property type="match status" value="1"/>
</dbReference>
<keyword evidence="2" id="KW-0677">Repeat</keyword>
<dbReference type="AlphaFoldDB" id="A0AAD8HEC9"/>
<dbReference type="InterPro" id="IPR000157">
    <property type="entry name" value="TIR_dom"/>
</dbReference>
<comment type="caution">
    <text evidence="6">The sequence shown here is derived from an EMBL/GenBank/DDBJ whole genome shotgun (WGS) entry which is preliminary data.</text>
</comment>
<dbReference type="GO" id="GO:0043531">
    <property type="term" value="F:ADP binding"/>
    <property type="evidence" value="ECO:0007669"/>
    <property type="project" value="InterPro"/>
</dbReference>
<dbReference type="InterPro" id="IPR042197">
    <property type="entry name" value="Apaf_helical"/>
</dbReference>
<feature type="region of interest" description="Disordered" evidence="4">
    <location>
        <begin position="911"/>
        <end position="941"/>
    </location>
</feature>
<evidence type="ECO:0000259" key="5">
    <source>
        <dbReference type="PROSITE" id="PS50104"/>
    </source>
</evidence>
<dbReference type="SUPFAM" id="SSF52058">
    <property type="entry name" value="L domain-like"/>
    <property type="match status" value="1"/>
</dbReference>
<dbReference type="Gene3D" id="1.10.8.430">
    <property type="entry name" value="Helical domain of apoptotic protease-activating factors"/>
    <property type="match status" value="1"/>
</dbReference>
<keyword evidence="7" id="KW-1185">Reference proteome</keyword>
<dbReference type="SUPFAM" id="SSF52200">
    <property type="entry name" value="Toll/Interleukin receptor TIR domain"/>
    <property type="match status" value="1"/>
</dbReference>
<dbReference type="InterPro" id="IPR001611">
    <property type="entry name" value="Leu-rich_rpt"/>
</dbReference>
<dbReference type="Proteomes" id="UP001237642">
    <property type="component" value="Unassembled WGS sequence"/>
</dbReference>
<dbReference type="SUPFAM" id="SSF52540">
    <property type="entry name" value="P-loop containing nucleoside triphosphate hydrolases"/>
    <property type="match status" value="1"/>
</dbReference>
<reference evidence="6" key="1">
    <citation type="submission" date="2023-02" db="EMBL/GenBank/DDBJ databases">
        <title>Genome of toxic invasive species Heracleum sosnowskyi carries increased number of genes despite the absence of recent whole-genome duplications.</title>
        <authorList>
            <person name="Schelkunov M."/>
            <person name="Shtratnikova V."/>
            <person name="Makarenko M."/>
            <person name="Klepikova A."/>
            <person name="Omelchenko D."/>
            <person name="Novikova G."/>
            <person name="Obukhova E."/>
            <person name="Bogdanov V."/>
            <person name="Penin A."/>
            <person name="Logacheva M."/>
        </authorList>
    </citation>
    <scope>NUCLEOTIDE SEQUENCE</scope>
    <source>
        <strain evidence="6">Hsosn_3</strain>
        <tissue evidence="6">Leaf</tissue>
    </source>
</reference>
<dbReference type="PANTHER" id="PTHR11017:SF573">
    <property type="entry name" value="ADP-RIBOSYL CYCLASE_CYCLIC ADP-RIBOSE HYDROLASE"/>
    <property type="match status" value="1"/>
</dbReference>
<evidence type="ECO:0000256" key="1">
    <source>
        <dbReference type="ARBA" id="ARBA00022614"/>
    </source>
</evidence>
<dbReference type="PANTHER" id="PTHR11017">
    <property type="entry name" value="LEUCINE-RICH REPEAT-CONTAINING PROTEIN"/>
    <property type="match status" value="1"/>
</dbReference>
<dbReference type="InterPro" id="IPR035897">
    <property type="entry name" value="Toll_tir_struct_dom_sf"/>
</dbReference>
<organism evidence="6 7">
    <name type="scientific">Heracleum sosnowskyi</name>
    <dbReference type="NCBI Taxonomy" id="360622"/>
    <lineage>
        <taxon>Eukaryota</taxon>
        <taxon>Viridiplantae</taxon>
        <taxon>Streptophyta</taxon>
        <taxon>Embryophyta</taxon>
        <taxon>Tracheophyta</taxon>
        <taxon>Spermatophyta</taxon>
        <taxon>Magnoliopsida</taxon>
        <taxon>eudicotyledons</taxon>
        <taxon>Gunneridae</taxon>
        <taxon>Pentapetalae</taxon>
        <taxon>asterids</taxon>
        <taxon>campanulids</taxon>
        <taxon>Apiales</taxon>
        <taxon>Apiaceae</taxon>
        <taxon>Apioideae</taxon>
        <taxon>apioid superclade</taxon>
        <taxon>Tordylieae</taxon>
        <taxon>Tordyliinae</taxon>
        <taxon>Heracleum</taxon>
    </lineage>
</organism>
<dbReference type="GO" id="GO:0006952">
    <property type="term" value="P:defense response"/>
    <property type="evidence" value="ECO:0007669"/>
    <property type="project" value="InterPro"/>
</dbReference>
<dbReference type="GO" id="GO:0007165">
    <property type="term" value="P:signal transduction"/>
    <property type="evidence" value="ECO:0007669"/>
    <property type="project" value="InterPro"/>
</dbReference>
<dbReference type="Pfam" id="PF23286">
    <property type="entry name" value="LRR_13"/>
    <property type="match status" value="1"/>
</dbReference>
<dbReference type="Pfam" id="PF20160">
    <property type="entry name" value="C-JID"/>
    <property type="match status" value="1"/>
</dbReference>
<evidence type="ECO:0000256" key="3">
    <source>
        <dbReference type="ARBA" id="ARBA00022821"/>
    </source>
</evidence>
<protein>
    <recommendedName>
        <fullName evidence="5">TIR domain-containing protein</fullName>
    </recommendedName>
</protein>
<evidence type="ECO:0000256" key="4">
    <source>
        <dbReference type="SAM" id="MobiDB-lite"/>
    </source>
</evidence>
<feature type="domain" description="TIR" evidence="5">
    <location>
        <begin position="11"/>
        <end position="180"/>
    </location>
</feature>
<name>A0AAD8HEC9_9APIA</name>
<sequence length="941" mass="106989">MASSSSVDHRYTYDVFLSFRGADVRTSFMDHLFSNLKSKGIFPFRDDRELKFGDKIDGGLIDAITKSRVLVVVFTKNYASSTWCLDELWQIVRYNETAKELYHVRALFYDVEPSVVRHCGGNYKKDLDKHEERGSQEVSNWKKALAKGAHLPGWDWNNIANDSNESAFIDGVSKDIFEMLSNDGPLDLGENLVGLDSRAAKMNLLQFVDPRKVHMALAGSPSWFGPGSLIIVTGKDRQFFSSHGVEEIFEIELLDQNESMELFSLYAFKERKPKEQFIDLSYGVVDYVNGHPLALKVLGCFLFGKDVQIWKRGELKLHELLKRMGKQVVREESENPGKRSRLWSQKDSYSVLNRNMGTESVKGFRLRLTGCSKVRIDNKSFAKMNKLRLLKFHYKPLELPANGYAHRNIIFEGTEVDHSKNLEYLSNDLRLLSWHGFPFEFLPTAFYPEFLVSLNLSYGNIKQLWTGSKNFEKLTLMELRYCHQLIKTTDFTLIPNLEELYLECCTNLIELHPSIGYLKKLLTLNCKNCKKLKSFPADLELESLQTLILTGCSKLDSLPEDLGKSKALVKLHARGTSIKQFPSSIKYLFNLQALSIGGREIIPSKSAKSIFSLSFLPWKQDSSALILPPLSGLRLIKNLDVGHCNLSEADLLDISCLVSLENLNLSGNNFATLPSSFSQLSGLKSLGLVGCKNLEVLPLLPSTLHILDAQDCTALKEFPSFMYESKSFIYDLSNCSKLAENQTIEHLASMLLPQLSVDPHRSLDLFLPGRRVPEWFTHKNAGDRLSLDLPQPWSFRKFKGFATCAVFSPLNPNGSKGRLIEVSYSVQSLNDVFLCGTGIETRFFPNEKRCYESDQVWLSYIVPTPDWEMRWEMAKDNIEVEFEIWGICCDVKECGVRLIYDDDEAESSSRITEWLPHSDENNDKISSVVHSDDKDKDIDAE</sequence>
<dbReference type="Gene3D" id="3.80.10.10">
    <property type="entry name" value="Ribonuclease Inhibitor"/>
    <property type="match status" value="2"/>
</dbReference>
<evidence type="ECO:0000313" key="7">
    <source>
        <dbReference type="Proteomes" id="UP001237642"/>
    </source>
</evidence>
<dbReference type="Pfam" id="PF01582">
    <property type="entry name" value="TIR"/>
    <property type="match status" value="1"/>
</dbReference>
<dbReference type="Gene3D" id="3.40.50.10140">
    <property type="entry name" value="Toll/interleukin-1 receptor homology (TIR) domain"/>
    <property type="match status" value="1"/>
</dbReference>
<evidence type="ECO:0000313" key="6">
    <source>
        <dbReference type="EMBL" id="KAK1364540.1"/>
    </source>
</evidence>
<dbReference type="GO" id="GO:0061809">
    <property type="term" value="F:NAD+ nucleosidase activity, cyclic ADP-ribose generating"/>
    <property type="evidence" value="ECO:0007669"/>
    <property type="project" value="UniProtKB-EC"/>
</dbReference>
<dbReference type="InterPro" id="IPR027417">
    <property type="entry name" value="P-loop_NTPase"/>
</dbReference>
<accession>A0AAD8HEC9</accession>
<dbReference type="PROSITE" id="PS50104">
    <property type="entry name" value="TIR"/>
    <property type="match status" value="1"/>
</dbReference>
<dbReference type="InterPro" id="IPR045344">
    <property type="entry name" value="C-JID"/>
</dbReference>
<dbReference type="SMART" id="SM00255">
    <property type="entry name" value="TIR"/>
    <property type="match status" value="1"/>
</dbReference>
<keyword evidence="1" id="KW-0433">Leucine-rich repeat</keyword>
<proteinExistence type="predicted"/>
<dbReference type="InterPro" id="IPR032675">
    <property type="entry name" value="LRR_dom_sf"/>
</dbReference>
<keyword evidence="3" id="KW-0611">Plant defense</keyword>
<dbReference type="InterPro" id="IPR058546">
    <property type="entry name" value="RPS4B/Roq1-like_LRR"/>
</dbReference>
<dbReference type="EMBL" id="JAUIZM010000009">
    <property type="protein sequence ID" value="KAK1364540.1"/>
    <property type="molecule type" value="Genomic_DNA"/>
</dbReference>
<reference evidence="6" key="2">
    <citation type="submission" date="2023-05" db="EMBL/GenBank/DDBJ databases">
        <authorList>
            <person name="Schelkunov M.I."/>
        </authorList>
    </citation>
    <scope>NUCLEOTIDE SEQUENCE</scope>
    <source>
        <strain evidence="6">Hsosn_3</strain>
        <tissue evidence="6">Leaf</tissue>
    </source>
</reference>
<dbReference type="InterPro" id="IPR044974">
    <property type="entry name" value="Disease_R_plants"/>
</dbReference>